<keyword evidence="2" id="KW-0347">Helicase</keyword>
<dbReference type="Proteomes" id="UP000306340">
    <property type="component" value="Unassembled WGS sequence"/>
</dbReference>
<keyword evidence="2" id="KW-0378">Hydrolase</keyword>
<protein>
    <submittedName>
        <fullName evidence="2">DEAD/DEAH box helicase</fullName>
    </submittedName>
</protein>
<organism evidence="2 3">
    <name type="scientific">Cereibacter changlensis</name>
    <dbReference type="NCBI Taxonomy" id="402884"/>
    <lineage>
        <taxon>Bacteria</taxon>
        <taxon>Pseudomonadati</taxon>
        <taxon>Pseudomonadota</taxon>
        <taxon>Alphaproteobacteria</taxon>
        <taxon>Rhodobacterales</taxon>
        <taxon>Paracoccaceae</taxon>
        <taxon>Cereibacter</taxon>
    </lineage>
</organism>
<evidence type="ECO:0000313" key="2">
    <source>
        <dbReference type="EMBL" id="TKA96302.1"/>
    </source>
</evidence>
<dbReference type="AlphaFoldDB" id="A0A4U0YUF2"/>
<evidence type="ECO:0000256" key="1">
    <source>
        <dbReference type="SAM" id="MobiDB-lite"/>
    </source>
</evidence>
<dbReference type="EMBL" id="SWAU01000106">
    <property type="protein sequence ID" value="TKA96302.1"/>
    <property type="molecule type" value="Genomic_DNA"/>
</dbReference>
<comment type="caution">
    <text evidence="2">The sequence shown here is derived from an EMBL/GenBank/DDBJ whole genome shotgun (WGS) entry which is preliminary data.</text>
</comment>
<feature type="region of interest" description="Disordered" evidence="1">
    <location>
        <begin position="1"/>
        <end position="31"/>
    </location>
</feature>
<evidence type="ECO:0000313" key="3">
    <source>
        <dbReference type="Proteomes" id="UP000306340"/>
    </source>
</evidence>
<feature type="non-terminal residue" evidence="2">
    <location>
        <position position="1"/>
    </location>
</feature>
<name>A0A4U0YUF2_9RHOB</name>
<keyword evidence="2" id="KW-0547">Nucleotide-binding</keyword>
<keyword evidence="2" id="KW-0067">ATP-binding</keyword>
<dbReference type="GO" id="GO:0004386">
    <property type="term" value="F:helicase activity"/>
    <property type="evidence" value="ECO:0007669"/>
    <property type="project" value="UniProtKB-KW"/>
</dbReference>
<sequence>RREGGRDDRRGGRDQGRDRREGGNDRVVGMGDHVPDFILRSFRIETATASEDEGEILADAGEA</sequence>
<gene>
    <name evidence="2" type="ORF">FAZ78_12235</name>
</gene>
<reference evidence="2 3" key="1">
    <citation type="submission" date="2019-04" db="EMBL/GenBank/DDBJ databases">
        <title>Crypto-aerobic microbial life in anoxic (sulfidic) marine sediments.</title>
        <authorList>
            <person name="Bhattacharya S."/>
            <person name="Roy C."/>
            <person name="Mondal N."/>
            <person name="Sarkar J."/>
            <person name="Mandal S."/>
            <person name="Rameez M.J."/>
            <person name="Ghosh W."/>
        </authorList>
    </citation>
    <scope>NUCLEOTIDE SEQUENCE [LARGE SCALE GENOMIC DNA]</scope>
    <source>
        <strain evidence="2 3">SBBC</strain>
    </source>
</reference>
<proteinExistence type="predicted"/>
<accession>A0A4U0YUF2</accession>
<feature type="compositionally biased region" description="Basic and acidic residues" evidence="1">
    <location>
        <begin position="1"/>
        <end position="24"/>
    </location>
</feature>